<evidence type="ECO:0000256" key="1">
    <source>
        <dbReference type="SAM" id="Phobius"/>
    </source>
</evidence>
<organism evidence="2 3">
    <name type="scientific">Shackletoniella antarctica</name>
    <dbReference type="NCBI Taxonomy" id="268115"/>
    <lineage>
        <taxon>Bacteria</taxon>
        <taxon>Bacillati</taxon>
        <taxon>Cyanobacteriota</taxon>
        <taxon>Cyanophyceae</taxon>
        <taxon>Oculatellales</taxon>
        <taxon>Oculatellaceae</taxon>
        <taxon>Shackletoniella</taxon>
    </lineage>
</organism>
<proteinExistence type="predicted"/>
<reference evidence="2 3" key="2">
    <citation type="submission" date="2018-06" db="EMBL/GenBank/DDBJ databases">
        <title>Metagenomic assembly of (sub)arctic Cyanobacteria and their associated microbiome from non-axenic cultures.</title>
        <authorList>
            <person name="Baurain D."/>
        </authorList>
    </citation>
    <scope>NUCLEOTIDE SEQUENCE [LARGE SCALE GENOMIC DNA]</scope>
    <source>
        <strain evidence="2">ULC041bin1</strain>
    </source>
</reference>
<keyword evidence="1" id="KW-0472">Membrane</keyword>
<dbReference type="EMBL" id="QBMN01000142">
    <property type="protein sequence ID" value="PZO36447.1"/>
    <property type="molecule type" value="Genomic_DNA"/>
</dbReference>
<protein>
    <submittedName>
        <fullName evidence="2">Uncharacterized protein</fullName>
    </submittedName>
</protein>
<name>A0A2W4VYV3_9CYAN</name>
<keyword evidence="1" id="KW-1133">Transmembrane helix</keyword>
<dbReference type="AlphaFoldDB" id="A0A2W4VYV3"/>
<accession>A0A2W4VYV3</accession>
<feature type="transmembrane region" description="Helical" evidence="1">
    <location>
        <begin position="69"/>
        <end position="86"/>
    </location>
</feature>
<evidence type="ECO:0000313" key="2">
    <source>
        <dbReference type="EMBL" id="PZO36447.1"/>
    </source>
</evidence>
<sequence>MIPDLIGATRDYWRKLDQLEAAYRRNELTPKEVNAQVKALMVELGQTRRQLLRDSWAIFQAFIARQGDALAGVTALGALAYVWLVVSS</sequence>
<evidence type="ECO:0000313" key="3">
    <source>
        <dbReference type="Proteomes" id="UP000249081"/>
    </source>
</evidence>
<dbReference type="Proteomes" id="UP000249081">
    <property type="component" value="Unassembled WGS sequence"/>
</dbReference>
<keyword evidence="1" id="KW-0812">Transmembrane</keyword>
<comment type="caution">
    <text evidence="2">The sequence shown here is derived from an EMBL/GenBank/DDBJ whole genome shotgun (WGS) entry which is preliminary data.</text>
</comment>
<gene>
    <name evidence="2" type="ORF">DCF17_17270</name>
</gene>
<reference evidence="3" key="1">
    <citation type="submission" date="2018-04" db="EMBL/GenBank/DDBJ databases">
        <authorList>
            <person name="Cornet L."/>
        </authorList>
    </citation>
    <scope>NUCLEOTIDE SEQUENCE [LARGE SCALE GENOMIC DNA]</scope>
</reference>